<sequence length="293" mass="33071">MVVCPYFGGDNQCGKHFSYVYPISRTDQTKYLLWQVYFDMTPRHRLGKLAQQIWTQLHFPFHVALILLLEGSQILALSLDVTLKLKYLKQTLSFICEDPVPTHSSGVALIRSTITDMEIPFSRGATQEWTAISSILDDLTHQPLCPESGTFSWIHTEDLFGDLLGNVTAALFSSMDITPSNKIDYNLLDNQESLRIYMKLLAFVYVYFFIAASISMALFSAFPILSRRHTFRLHLILSTAVRILLAISLAGLVSLASHFSLAYAFMTSPIILYAFTLILLTGRSFSRALCAQF</sequence>
<dbReference type="AlphaFoldDB" id="A0A9W9PYZ1"/>
<name>A0A9W9PYZ1_9EURO</name>
<accession>A0A9W9PYZ1</accession>
<evidence type="ECO:0000256" key="1">
    <source>
        <dbReference type="SAM" id="Phobius"/>
    </source>
</evidence>
<gene>
    <name evidence="2" type="ORF">N7476_006505</name>
</gene>
<keyword evidence="3" id="KW-1185">Reference proteome</keyword>
<keyword evidence="1" id="KW-0812">Transmembrane</keyword>
<evidence type="ECO:0000313" key="2">
    <source>
        <dbReference type="EMBL" id="KAJ5316198.1"/>
    </source>
</evidence>
<comment type="caution">
    <text evidence="2">The sequence shown here is derived from an EMBL/GenBank/DDBJ whole genome shotgun (WGS) entry which is preliminary data.</text>
</comment>
<feature type="transmembrane region" description="Helical" evidence="1">
    <location>
        <begin position="234"/>
        <end position="255"/>
    </location>
</feature>
<proteinExistence type="predicted"/>
<reference evidence="2" key="2">
    <citation type="journal article" date="2023" name="IMA Fungus">
        <title>Comparative genomic study of the Penicillium genus elucidates a diverse pangenome and 15 lateral gene transfer events.</title>
        <authorList>
            <person name="Petersen C."/>
            <person name="Sorensen T."/>
            <person name="Nielsen M.R."/>
            <person name="Sondergaard T.E."/>
            <person name="Sorensen J.L."/>
            <person name="Fitzpatrick D.A."/>
            <person name="Frisvad J.C."/>
            <person name="Nielsen K.L."/>
        </authorList>
    </citation>
    <scope>NUCLEOTIDE SEQUENCE</scope>
    <source>
        <strain evidence="2">IBT 21472</strain>
    </source>
</reference>
<keyword evidence="1" id="KW-1133">Transmembrane helix</keyword>
<dbReference type="PANTHER" id="PTHR42101">
    <property type="entry name" value="CHROMOSOME 16, WHOLE GENOME SHOTGUN SEQUENCE"/>
    <property type="match status" value="1"/>
</dbReference>
<reference evidence="2" key="1">
    <citation type="submission" date="2022-12" db="EMBL/GenBank/DDBJ databases">
        <authorList>
            <person name="Petersen C."/>
        </authorList>
    </citation>
    <scope>NUCLEOTIDE SEQUENCE</scope>
    <source>
        <strain evidence="2">IBT 21472</strain>
    </source>
</reference>
<evidence type="ECO:0000313" key="3">
    <source>
        <dbReference type="Proteomes" id="UP001147746"/>
    </source>
</evidence>
<dbReference type="PANTHER" id="PTHR42101:SF1">
    <property type="entry name" value="LOW TEMPERATURE REQUIREMENT A"/>
    <property type="match status" value="1"/>
</dbReference>
<keyword evidence="1" id="KW-0472">Membrane</keyword>
<feature type="transmembrane region" description="Helical" evidence="1">
    <location>
        <begin position="200"/>
        <end position="222"/>
    </location>
</feature>
<protein>
    <submittedName>
        <fullName evidence="2">Uncharacterized protein</fullName>
    </submittedName>
</protein>
<dbReference type="Proteomes" id="UP001147746">
    <property type="component" value="Unassembled WGS sequence"/>
</dbReference>
<feature type="transmembrane region" description="Helical" evidence="1">
    <location>
        <begin position="261"/>
        <end position="280"/>
    </location>
</feature>
<dbReference type="EMBL" id="JAPZBO010000005">
    <property type="protein sequence ID" value="KAJ5316198.1"/>
    <property type="molecule type" value="Genomic_DNA"/>
</dbReference>
<organism evidence="2 3">
    <name type="scientific">Penicillium atrosanguineum</name>
    <dbReference type="NCBI Taxonomy" id="1132637"/>
    <lineage>
        <taxon>Eukaryota</taxon>
        <taxon>Fungi</taxon>
        <taxon>Dikarya</taxon>
        <taxon>Ascomycota</taxon>
        <taxon>Pezizomycotina</taxon>
        <taxon>Eurotiomycetes</taxon>
        <taxon>Eurotiomycetidae</taxon>
        <taxon>Eurotiales</taxon>
        <taxon>Aspergillaceae</taxon>
        <taxon>Penicillium</taxon>
    </lineage>
</organism>